<dbReference type="AlphaFoldDB" id="A0AAN8DXZ4"/>
<protein>
    <submittedName>
        <fullName evidence="2">Uncharacterized protein</fullName>
    </submittedName>
</protein>
<proteinExistence type="predicted"/>
<feature type="compositionally biased region" description="Basic and acidic residues" evidence="1">
    <location>
        <begin position="49"/>
        <end position="67"/>
    </location>
</feature>
<evidence type="ECO:0000256" key="1">
    <source>
        <dbReference type="SAM" id="MobiDB-lite"/>
    </source>
</evidence>
<feature type="compositionally biased region" description="Basic residues" evidence="1">
    <location>
        <begin position="1"/>
        <end position="18"/>
    </location>
</feature>
<comment type="caution">
    <text evidence="2">The sequence shown here is derived from an EMBL/GenBank/DDBJ whole genome shotgun (WGS) entry which is preliminary data.</text>
</comment>
<dbReference type="Proteomes" id="UP001331515">
    <property type="component" value="Unassembled WGS sequence"/>
</dbReference>
<reference evidence="2 3" key="1">
    <citation type="journal article" date="2023" name="Mol. Biol. Evol.">
        <title>Genomics of Secondarily Temperate Adaptation in the Only Non-Antarctic Icefish.</title>
        <authorList>
            <person name="Rivera-Colon A.G."/>
            <person name="Rayamajhi N."/>
            <person name="Minhas B.F."/>
            <person name="Madrigal G."/>
            <person name="Bilyk K.T."/>
            <person name="Yoon V."/>
            <person name="Hune M."/>
            <person name="Gregory S."/>
            <person name="Cheng C.H.C."/>
            <person name="Catchen J.M."/>
        </authorList>
    </citation>
    <scope>NUCLEOTIDE SEQUENCE [LARGE SCALE GENOMIC DNA]</scope>
    <source>
        <tissue evidence="2">White muscle</tissue>
    </source>
</reference>
<organism evidence="2 3">
    <name type="scientific">Champsocephalus gunnari</name>
    <name type="common">Mackerel icefish</name>
    <dbReference type="NCBI Taxonomy" id="52237"/>
    <lineage>
        <taxon>Eukaryota</taxon>
        <taxon>Metazoa</taxon>
        <taxon>Chordata</taxon>
        <taxon>Craniata</taxon>
        <taxon>Vertebrata</taxon>
        <taxon>Euteleostomi</taxon>
        <taxon>Actinopterygii</taxon>
        <taxon>Neopterygii</taxon>
        <taxon>Teleostei</taxon>
        <taxon>Neoteleostei</taxon>
        <taxon>Acanthomorphata</taxon>
        <taxon>Eupercaria</taxon>
        <taxon>Perciformes</taxon>
        <taxon>Notothenioidei</taxon>
        <taxon>Channichthyidae</taxon>
        <taxon>Champsocephalus</taxon>
    </lineage>
</organism>
<feature type="compositionally biased region" description="Basic and acidic residues" evidence="1">
    <location>
        <begin position="29"/>
        <end position="38"/>
    </location>
</feature>
<accession>A0AAN8DXZ4</accession>
<evidence type="ECO:0000313" key="3">
    <source>
        <dbReference type="Proteomes" id="UP001331515"/>
    </source>
</evidence>
<evidence type="ECO:0000313" key="2">
    <source>
        <dbReference type="EMBL" id="KAK5927555.1"/>
    </source>
</evidence>
<sequence>MVKERRGRGSRKRLHLQRRSSAPKPPAVQREREPDTEKKRKKLQQLHGSQRESERAQSKSEMGEKSKGCNQRPPATSPVRTRTNRIQL</sequence>
<feature type="region of interest" description="Disordered" evidence="1">
    <location>
        <begin position="1"/>
        <end position="88"/>
    </location>
</feature>
<gene>
    <name evidence="2" type="ORF">CgunFtcFv8_012700</name>
</gene>
<dbReference type="EMBL" id="JAURVH010001518">
    <property type="protein sequence ID" value="KAK5927555.1"/>
    <property type="molecule type" value="Genomic_DNA"/>
</dbReference>
<name>A0AAN8DXZ4_CHAGU</name>
<keyword evidence="3" id="KW-1185">Reference proteome</keyword>
<feature type="compositionally biased region" description="Polar residues" evidence="1">
    <location>
        <begin position="78"/>
        <end position="88"/>
    </location>
</feature>